<sequence>MPNNDLYEVIWNPDVKNFEYDGYYWINIRNIILVFEIFERDKIVAIEASYYANNERSAQVFCDIDPNEGWT</sequence>
<dbReference type="OrthoDB" id="2611752at2"/>
<name>K6EBW1_9BACI</name>
<comment type="caution">
    <text evidence="1">The sequence shown here is derived from an EMBL/GenBank/DDBJ whole genome shotgun (WGS) entry which is preliminary data.</text>
</comment>
<gene>
    <name evidence="1" type="ORF">BABA_03629</name>
</gene>
<protein>
    <submittedName>
        <fullName evidence="1">Uncharacterized protein</fullName>
    </submittedName>
</protein>
<organism evidence="1 2">
    <name type="scientific">Neobacillus bataviensis LMG 21833</name>
    <dbReference type="NCBI Taxonomy" id="1117379"/>
    <lineage>
        <taxon>Bacteria</taxon>
        <taxon>Bacillati</taxon>
        <taxon>Bacillota</taxon>
        <taxon>Bacilli</taxon>
        <taxon>Bacillales</taxon>
        <taxon>Bacillaceae</taxon>
        <taxon>Neobacillus</taxon>
    </lineage>
</organism>
<proteinExistence type="predicted"/>
<dbReference type="AlphaFoldDB" id="K6EBW1"/>
<evidence type="ECO:0000313" key="1">
    <source>
        <dbReference type="EMBL" id="EKN70921.1"/>
    </source>
</evidence>
<dbReference type="RefSeq" id="WP_007083763.1">
    <property type="nucleotide sequence ID" value="NZ_AJLS01000035.1"/>
</dbReference>
<dbReference type="Proteomes" id="UP000006316">
    <property type="component" value="Unassembled WGS sequence"/>
</dbReference>
<keyword evidence="2" id="KW-1185">Reference proteome</keyword>
<dbReference type="EMBL" id="AJLS01000035">
    <property type="protein sequence ID" value="EKN70921.1"/>
    <property type="molecule type" value="Genomic_DNA"/>
</dbReference>
<reference evidence="1 2" key="1">
    <citation type="journal article" date="2012" name="Front. Microbiol.">
        <title>Redundancy and modularity in membrane-associated dissimilatory nitrate reduction in Bacillus.</title>
        <authorList>
            <person name="Heylen K."/>
            <person name="Keltjens J."/>
        </authorList>
    </citation>
    <scope>NUCLEOTIDE SEQUENCE [LARGE SCALE GENOMIC DNA]</scope>
    <source>
        <strain evidence="2">LMG 21833T</strain>
    </source>
</reference>
<dbReference type="PATRIC" id="fig|1117379.3.peg.743"/>
<accession>K6EBW1</accession>
<evidence type="ECO:0000313" key="2">
    <source>
        <dbReference type="Proteomes" id="UP000006316"/>
    </source>
</evidence>